<dbReference type="PANTHER" id="PTHR43022">
    <property type="entry name" value="PROTEIN SMF"/>
    <property type="match status" value="1"/>
</dbReference>
<comment type="similarity">
    <text evidence="1">Belongs to the DprA/Smf family.</text>
</comment>
<dbReference type="Pfam" id="PF02481">
    <property type="entry name" value="DNA_processg_A"/>
    <property type="match status" value="1"/>
</dbReference>
<dbReference type="Proteomes" id="UP001499933">
    <property type="component" value="Unassembled WGS sequence"/>
</dbReference>
<evidence type="ECO:0000256" key="1">
    <source>
        <dbReference type="ARBA" id="ARBA00006525"/>
    </source>
</evidence>
<dbReference type="PANTHER" id="PTHR43022:SF1">
    <property type="entry name" value="PROTEIN SMF"/>
    <property type="match status" value="1"/>
</dbReference>
<evidence type="ECO:0000313" key="5">
    <source>
        <dbReference type="Proteomes" id="UP001499933"/>
    </source>
</evidence>
<comment type="caution">
    <text evidence="4">The sequence shown here is derived from an EMBL/GenBank/DDBJ whole genome shotgun (WGS) entry which is preliminary data.</text>
</comment>
<evidence type="ECO:0000256" key="2">
    <source>
        <dbReference type="SAM" id="MobiDB-lite"/>
    </source>
</evidence>
<accession>A0ABN2R8H2</accession>
<reference evidence="4 5" key="1">
    <citation type="journal article" date="2019" name="Int. J. Syst. Evol. Microbiol.">
        <title>The Global Catalogue of Microorganisms (GCM) 10K type strain sequencing project: providing services to taxonomists for standard genome sequencing and annotation.</title>
        <authorList>
            <consortium name="The Broad Institute Genomics Platform"/>
            <consortium name="The Broad Institute Genome Sequencing Center for Infectious Disease"/>
            <person name="Wu L."/>
            <person name="Ma J."/>
        </authorList>
    </citation>
    <scope>NUCLEOTIDE SEQUENCE [LARGE SCALE GENOMIC DNA]</scope>
    <source>
        <strain evidence="4 5">JCM 14901</strain>
    </source>
</reference>
<sequence length="452" mass="46290">MTAFDLTPGVARRALGGTIPSTALEDDAVLERYAVVVWSHLTEPGDGVAGRLVAQLGAAQALRLVMGDAPERSNSVTPDELAAGRKRWIPRLGADAVSFSLRIAAVSGMTILTRADPEWPVQLHDLGDHAPLCLWVRGDPARLRLLNPAVALVGARAATSYGDHVALELAADLAGGGIPVVSGGAYGIDGAAHRAAMAVGGLTVAMLAGGADRAYPAGHAQLIGHIAEAGVVASEVPCGSAPTKWRFLQRNRLIAALSAASVVVEAGWRSGALNTAAHAVSMSRGLGAVPGPITSSASAGTHRLMREFGATCITSAADVRELLGVAGAADRPAGGQGAEGQRAAGPAANGPTSNGRRADGRPPTDDAMRVRDALSTRVWREVHDLARRTGMATDDVEGILGLLLLQSEVIRSPAGWRALPRRADAIGVAGVHQTPPRSAGAVTSREAGMLDS</sequence>
<proteinExistence type="inferred from homology"/>
<evidence type="ECO:0000259" key="3">
    <source>
        <dbReference type="Pfam" id="PF02481"/>
    </source>
</evidence>
<gene>
    <name evidence="4" type="primary">dprA</name>
    <name evidence="4" type="ORF">GCM10009776_30010</name>
</gene>
<dbReference type="SUPFAM" id="SSF102405">
    <property type="entry name" value="MCP/YpsA-like"/>
    <property type="match status" value="1"/>
</dbReference>
<name>A0ABN2R8H2_9MICO</name>
<dbReference type="InterPro" id="IPR003488">
    <property type="entry name" value="DprA"/>
</dbReference>
<feature type="compositionally biased region" description="Basic and acidic residues" evidence="2">
    <location>
        <begin position="356"/>
        <end position="367"/>
    </location>
</feature>
<organism evidence="4 5">
    <name type="scientific">Microbacterium deminutum</name>
    <dbReference type="NCBI Taxonomy" id="344164"/>
    <lineage>
        <taxon>Bacteria</taxon>
        <taxon>Bacillati</taxon>
        <taxon>Actinomycetota</taxon>
        <taxon>Actinomycetes</taxon>
        <taxon>Micrococcales</taxon>
        <taxon>Microbacteriaceae</taxon>
        <taxon>Microbacterium</taxon>
    </lineage>
</organism>
<feature type="region of interest" description="Disordered" evidence="2">
    <location>
        <begin position="431"/>
        <end position="452"/>
    </location>
</feature>
<dbReference type="Gene3D" id="3.40.50.450">
    <property type="match status" value="1"/>
</dbReference>
<feature type="domain" description="Smf/DprA SLOG" evidence="3">
    <location>
        <begin position="111"/>
        <end position="322"/>
    </location>
</feature>
<evidence type="ECO:0000313" key="4">
    <source>
        <dbReference type="EMBL" id="GAA1965160.1"/>
    </source>
</evidence>
<protein>
    <submittedName>
        <fullName evidence="4">DNA-processing protein DprA</fullName>
    </submittedName>
</protein>
<feature type="compositionally biased region" description="Low complexity" evidence="2">
    <location>
        <begin position="339"/>
        <end position="348"/>
    </location>
</feature>
<dbReference type="EMBL" id="BAAAOG010000007">
    <property type="protein sequence ID" value="GAA1965160.1"/>
    <property type="molecule type" value="Genomic_DNA"/>
</dbReference>
<dbReference type="NCBIfam" id="TIGR00732">
    <property type="entry name" value="dprA"/>
    <property type="match status" value="1"/>
</dbReference>
<feature type="region of interest" description="Disordered" evidence="2">
    <location>
        <begin position="330"/>
        <end position="367"/>
    </location>
</feature>
<keyword evidence="5" id="KW-1185">Reference proteome</keyword>
<dbReference type="RefSeq" id="WP_344096080.1">
    <property type="nucleotide sequence ID" value="NZ_BAAAOG010000007.1"/>
</dbReference>
<dbReference type="InterPro" id="IPR057666">
    <property type="entry name" value="DrpA_SLOG"/>
</dbReference>